<name>A0A136A707_9ALTE</name>
<evidence type="ECO:0000313" key="3">
    <source>
        <dbReference type="Proteomes" id="UP000070299"/>
    </source>
</evidence>
<protein>
    <submittedName>
        <fullName evidence="2">Uncharacterized protein</fullName>
    </submittedName>
</protein>
<dbReference type="EMBL" id="LSNE01000001">
    <property type="protein sequence ID" value="KXI31007.1"/>
    <property type="molecule type" value="Genomic_DNA"/>
</dbReference>
<comment type="caution">
    <text evidence="2">The sequence shown here is derived from an EMBL/GenBank/DDBJ whole genome shotgun (WGS) entry which is preliminary data.</text>
</comment>
<keyword evidence="1" id="KW-0812">Transmembrane</keyword>
<proteinExistence type="predicted"/>
<reference evidence="3" key="1">
    <citation type="submission" date="2016-02" db="EMBL/GenBank/DDBJ databases">
        <authorList>
            <person name="Schultz-Johansen M."/>
            <person name="Glaring M.A."/>
            <person name="Bech P.K."/>
            <person name="Stougaard P."/>
        </authorList>
    </citation>
    <scope>NUCLEOTIDE SEQUENCE [LARGE SCALE GENOMIC DNA]</scope>
    <source>
        <strain evidence="3">S66</strain>
    </source>
</reference>
<keyword evidence="1" id="KW-1133">Transmembrane helix</keyword>
<dbReference type="AlphaFoldDB" id="A0A136A707"/>
<evidence type="ECO:0000256" key="1">
    <source>
        <dbReference type="SAM" id="Phobius"/>
    </source>
</evidence>
<gene>
    <name evidence="2" type="ORF">AX660_00680</name>
</gene>
<feature type="transmembrane region" description="Helical" evidence="1">
    <location>
        <begin position="16"/>
        <end position="34"/>
    </location>
</feature>
<evidence type="ECO:0000313" key="2">
    <source>
        <dbReference type="EMBL" id="KXI31007.1"/>
    </source>
</evidence>
<sequence>MMSGTSAHDLLKSRRAGIRAMLESGFFCLLFLAVEKKYGRATWMSLEKKQGLPVRAAHAL</sequence>
<keyword evidence="1" id="KW-0472">Membrane</keyword>
<dbReference type="Proteomes" id="UP000070299">
    <property type="component" value="Unassembled WGS sequence"/>
</dbReference>
<accession>A0A136A707</accession>
<keyword evidence="3" id="KW-1185">Reference proteome</keyword>
<organism evidence="2 3">
    <name type="scientific">Paraglaciecola hydrolytica</name>
    <dbReference type="NCBI Taxonomy" id="1799789"/>
    <lineage>
        <taxon>Bacteria</taxon>
        <taxon>Pseudomonadati</taxon>
        <taxon>Pseudomonadota</taxon>
        <taxon>Gammaproteobacteria</taxon>
        <taxon>Alteromonadales</taxon>
        <taxon>Alteromonadaceae</taxon>
        <taxon>Paraglaciecola</taxon>
    </lineage>
</organism>